<proteinExistence type="predicted"/>
<dbReference type="Proteomes" id="UP000618733">
    <property type="component" value="Unassembled WGS sequence"/>
</dbReference>
<dbReference type="Gene3D" id="2.60.40.420">
    <property type="entry name" value="Cupredoxins - blue copper proteins"/>
    <property type="match status" value="1"/>
</dbReference>
<keyword evidence="1" id="KW-0812">Transmembrane</keyword>
<comment type="caution">
    <text evidence="2">The sequence shown here is derived from an EMBL/GenBank/DDBJ whole genome shotgun (WGS) entry which is preliminary data.</text>
</comment>
<gene>
    <name evidence="2" type="ORF">JD292_06325</name>
</gene>
<keyword evidence="1" id="KW-0472">Membrane</keyword>
<dbReference type="InterPro" id="IPR052721">
    <property type="entry name" value="ET_Amicyanin"/>
</dbReference>
<keyword evidence="1" id="KW-1133">Transmembrane helix</keyword>
<organism evidence="2 3">
    <name type="scientific">Leucobacter edaphi</name>
    <dbReference type="NCBI Taxonomy" id="2796472"/>
    <lineage>
        <taxon>Bacteria</taxon>
        <taxon>Bacillati</taxon>
        <taxon>Actinomycetota</taxon>
        <taxon>Actinomycetes</taxon>
        <taxon>Micrococcales</taxon>
        <taxon>Microbacteriaceae</taxon>
        <taxon>Leucobacter</taxon>
    </lineage>
</organism>
<evidence type="ECO:0000313" key="3">
    <source>
        <dbReference type="Proteomes" id="UP000618733"/>
    </source>
</evidence>
<dbReference type="AlphaFoldDB" id="A0A934UXJ9"/>
<dbReference type="SUPFAM" id="SSF49503">
    <property type="entry name" value="Cupredoxins"/>
    <property type="match status" value="1"/>
</dbReference>
<protein>
    <submittedName>
        <fullName evidence="2">Amicyanin</fullName>
    </submittedName>
</protein>
<evidence type="ECO:0000313" key="2">
    <source>
        <dbReference type="EMBL" id="MBK0421686.1"/>
    </source>
</evidence>
<dbReference type="EMBL" id="JAEHOI010000005">
    <property type="protein sequence ID" value="MBK0421686.1"/>
    <property type="molecule type" value="Genomic_DNA"/>
</dbReference>
<dbReference type="PANTHER" id="PTHR36507">
    <property type="entry name" value="BLL1555 PROTEIN"/>
    <property type="match status" value="1"/>
</dbReference>
<reference evidence="2" key="1">
    <citation type="submission" date="2020-12" db="EMBL/GenBank/DDBJ databases">
        <title>Leucobacter sp. CAS2, isolated from Chromium sludge.</title>
        <authorList>
            <person name="Xu Z."/>
        </authorList>
    </citation>
    <scope>NUCLEOTIDE SEQUENCE</scope>
    <source>
        <strain evidence="2">CSA2</strain>
    </source>
</reference>
<evidence type="ECO:0000256" key="1">
    <source>
        <dbReference type="SAM" id="Phobius"/>
    </source>
</evidence>
<dbReference type="PANTHER" id="PTHR36507:SF1">
    <property type="entry name" value="BLL1555 PROTEIN"/>
    <property type="match status" value="1"/>
</dbReference>
<sequence length="136" mass="14596">MHQHAGSSPVVLSRRRVFRGLFGLLGTGAAVALAGCGIPGKKPDLVPSQDDAKAALTIRAFDNAYEPKNATINVGQAVRWVFEGPAEHDVVAGDGSFVSELMVKGSYTHRFETEGDFPYDCSIHPEMVGMIRVIPN</sequence>
<name>A0A934UXJ9_9MICO</name>
<dbReference type="RefSeq" id="WP_200131885.1">
    <property type="nucleotide sequence ID" value="NZ_JAEHOI010000005.1"/>
</dbReference>
<accession>A0A934UXJ9</accession>
<keyword evidence="3" id="KW-1185">Reference proteome</keyword>
<dbReference type="InterPro" id="IPR008972">
    <property type="entry name" value="Cupredoxin"/>
</dbReference>
<feature type="transmembrane region" description="Helical" evidence="1">
    <location>
        <begin position="21"/>
        <end position="40"/>
    </location>
</feature>